<gene>
    <name evidence="2" type="ORF">RT41_GL001109</name>
</gene>
<keyword evidence="3" id="KW-1185">Reference proteome</keyword>
<dbReference type="STRING" id="1291764.GCA_001311235_00727"/>
<sequence>MFEPRRRLISSGMYASVLSEIEKEIVKGNLLDVGTGEGTFLDLIPFSGNKFGFDIAKDGIEMATELEIQGFLSLSDLTNLPFADQTFSTILNIFTPSNYHEFKRVMTDDGVVLKIVPDQFYLRELRESYGIPLDYDNHAVVERFKEEFPKRIQKEIRSVFEIPEALRQDFLEMSPLEWAVSSEVKALAHQNPPKTATVHVQLLIGRK</sequence>
<dbReference type="SUPFAM" id="SSF53335">
    <property type="entry name" value="S-adenosyl-L-methionine-dependent methyltransferases"/>
    <property type="match status" value="1"/>
</dbReference>
<feature type="domain" description="Methyltransferase type 11" evidence="1">
    <location>
        <begin position="31"/>
        <end position="106"/>
    </location>
</feature>
<dbReference type="InterPro" id="IPR013216">
    <property type="entry name" value="Methyltransf_11"/>
</dbReference>
<keyword evidence="2" id="KW-0808">Transferase</keyword>
<dbReference type="EMBL" id="JXJU01000003">
    <property type="protein sequence ID" value="PCS00727.1"/>
    <property type="molecule type" value="Genomic_DNA"/>
</dbReference>
<dbReference type="Gene3D" id="3.40.50.150">
    <property type="entry name" value="Vaccinia Virus protein VP39"/>
    <property type="match status" value="1"/>
</dbReference>
<dbReference type="InterPro" id="IPR029063">
    <property type="entry name" value="SAM-dependent_MTases_sf"/>
</dbReference>
<dbReference type="Proteomes" id="UP000218181">
    <property type="component" value="Unassembled WGS sequence"/>
</dbReference>
<dbReference type="AlphaFoldDB" id="A0A2A5RN18"/>
<keyword evidence="2" id="KW-0489">Methyltransferase</keyword>
<dbReference type="GO" id="GO:0032259">
    <property type="term" value="P:methylation"/>
    <property type="evidence" value="ECO:0007669"/>
    <property type="project" value="UniProtKB-KW"/>
</dbReference>
<evidence type="ECO:0000313" key="3">
    <source>
        <dbReference type="Proteomes" id="UP000218181"/>
    </source>
</evidence>
<accession>A0A2A5RN18</accession>
<reference evidence="2 3" key="1">
    <citation type="submission" date="2014-12" db="EMBL/GenBank/DDBJ databases">
        <title>Draft genome sequences of 10 type strains of Lactococcus.</title>
        <authorList>
            <person name="Sun Z."/>
            <person name="Zhong Z."/>
            <person name="Liu W."/>
            <person name="Zhang W."/>
            <person name="Zhang H."/>
        </authorList>
    </citation>
    <scope>NUCLEOTIDE SEQUENCE [LARGE SCALE GENOMIC DNA]</scope>
    <source>
        <strain evidence="2 3">JCM 16395</strain>
    </source>
</reference>
<dbReference type="Pfam" id="PF08241">
    <property type="entry name" value="Methyltransf_11"/>
    <property type="match status" value="1"/>
</dbReference>
<evidence type="ECO:0000313" key="2">
    <source>
        <dbReference type="EMBL" id="PCS00727.1"/>
    </source>
</evidence>
<name>A0A2A5RN18_9LACT</name>
<organism evidence="2 3">
    <name type="scientific">Lactococcus fujiensis JCM 16395</name>
    <dbReference type="NCBI Taxonomy" id="1291764"/>
    <lineage>
        <taxon>Bacteria</taxon>
        <taxon>Bacillati</taxon>
        <taxon>Bacillota</taxon>
        <taxon>Bacilli</taxon>
        <taxon>Lactobacillales</taxon>
        <taxon>Streptococcaceae</taxon>
        <taxon>Lactococcus</taxon>
    </lineage>
</organism>
<proteinExistence type="predicted"/>
<protein>
    <submittedName>
        <fullName evidence="2">Ribosomal RNA large subunit methyltransferase A</fullName>
    </submittedName>
</protein>
<evidence type="ECO:0000259" key="1">
    <source>
        <dbReference type="Pfam" id="PF08241"/>
    </source>
</evidence>
<dbReference type="GO" id="GO:0008757">
    <property type="term" value="F:S-adenosylmethionine-dependent methyltransferase activity"/>
    <property type="evidence" value="ECO:0007669"/>
    <property type="project" value="InterPro"/>
</dbReference>
<comment type="caution">
    <text evidence="2">The sequence shown here is derived from an EMBL/GenBank/DDBJ whole genome shotgun (WGS) entry which is preliminary data.</text>
</comment>